<sequence length="287" mass="29970">MHMVGMTVDLTGQVALVTGGGGGIGRGIALSLAEAGADIVLAEIDPQRAEQTAELIRACDRKVLAVQTDVMDTGQVRNAVERADSEFGRLDILVNNAGGVRGGAFVDQSERSWRRHIDINLVSMLAATSAAVPLMRRGAQGGSIVNVSSIEGTRAAPNFAVYAACKAGMLSFTRTMALELAADGIRVNAITPDQTVTPGNHGQRTGPIDESAFLVREPALQDAMDRYIPLGREGRISECGTAVAFLCSPLASYISGATLPVDGGTWAASGWSRGTEGTWNLGDFPIG</sequence>
<accession>A0A562E8B7</accession>
<evidence type="ECO:0000313" key="4">
    <source>
        <dbReference type="Proteomes" id="UP000317573"/>
    </source>
</evidence>
<dbReference type="FunFam" id="3.40.50.720:FF:000084">
    <property type="entry name" value="Short-chain dehydrogenase reductase"/>
    <property type="match status" value="1"/>
</dbReference>
<dbReference type="NCBIfam" id="NF005559">
    <property type="entry name" value="PRK07231.1"/>
    <property type="match status" value="1"/>
</dbReference>
<dbReference type="EMBL" id="VLJT01000013">
    <property type="protein sequence ID" value="TWH18027.1"/>
    <property type="molecule type" value="Genomic_DNA"/>
</dbReference>
<reference evidence="3 4" key="1">
    <citation type="submission" date="2019-07" db="EMBL/GenBank/DDBJ databases">
        <title>Genome sequencing of lignin-degrading bacterial isolates.</title>
        <authorList>
            <person name="Gladden J."/>
        </authorList>
    </citation>
    <scope>NUCLEOTIDE SEQUENCE [LARGE SCALE GENOMIC DNA]</scope>
    <source>
        <strain evidence="3 4">J45</strain>
    </source>
</reference>
<dbReference type="InterPro" id="IPR036291">
    <property type="entry name" value="NAD(P)-bd_dom_sf"/>
</dbReference>
<dbReference type="PROSITE" id="PS00061">
    <property type="entry name" value="ADH_SHORT"/>
    <property type="match status" value="1"/>
</dbReference>
<dbReference type="CDD" id="cd05233">
    <property type="entry name" value="SDR_c"/>
    <property type="match status" value="1"/>
</dbReference>
<dbReference type="PRINTS" id="PR00080">
    <property type="entry name" value="SDRFAMILY"/>
</dbReference>
<dbReference type="GO" id="GO:0016491">
    <property type="term" value="F:oxidoreductase activity"/>
    <property type="evidence" value="ECO:0007669"/>
    <property type="project" value="UniProtKB-KW"/>
</dbReference>
<dbReference type="InterPro" id="IPR020904">
    <property type="entry name" value="Sc_DH/Rdtase_CS"/>
</dbReference>
<dbReference type="Pfam" id="PF13561">
    <property type="entry name" value="adh_short_C2"/>
    <property type="match status" value="1"/>
</dbReference>
<keyword evidence="2" id="KW-0560">Oxidoreductase</keyword>
<dbReference type="AlphaFoldDB" id="A0A562E8B7"/>
<dbReference type="SUPFAM" id="SSF51735">
    <property type="entry name" value="NAD(P)-binding Rossmann-fold domains"/>
    <property type="match status" value="1"/>
</dbReference>
<proteinExistence type="inferred from homology"/>
<gene>
    <name evidence="3" type="ORF">L618_001600000710</name>
</gene>
<evidence type="ECO:0000313" key="3">
    <source>
        <dbReference type="EMBL" id="TWH18027.1"/>
    </source>
</evidence>
<evidence type="ECO:0000256" key="2">
    <source>
        <dbReference type="ARBA" id="ARBA00023002"/>
    </source>
</evidence>
<comment type="caution">
    <text evidence="3">The sequence shown here is derived from an EMBL/GenBank/DDBJ whole genome shotgun (WGS) entry which is preliminary data.</text>
</comment>
<organism evidence="3 4">
    <name type="scientific">Rhodococcus rhodochrous J45</name>
    <dbReference type="NCBI Taxonomy" id="935266"/>
    <lineage>
        <taxon>Bacteria</taxon>
        <taxon>Bacillati</taxon>
        <taxon>Actinomycetota</taxon>
        <taxon>Actinomycetes</taxon>
        <taxon>Mycobacteriales</taxon>
        <taxon>Nocardiaceae</taxon>
        <taxon>Rhodococcus</taxon>
    </lineage>
</organism>
<dbReference type="InterPro" id="IPR002347">
    <property type="entry name" value="SDR_fam"/>
</dbReference>
<protein>
    <submittedName>
        <fullName evidence="3">NAD(P)-dependent dehydrogenase (Short-subunit alcohol dehydrogenase family)</fullName>
    </submittedName>
</protein>
<dbReference type="PRINTS" id="PR00081">
    <property type="entry name" value="GDHRDH"/>
</dbReference>
<dbReference type="Gene3D" id="3.40.50.720">
    <property type="entry name" value="NAD(P)-binding Rossmann-like Domain"/>
    <property type="match status" value="1"/>
</dbReference>
<dbReference type="PANTHER" id="PTHR43669:SF3">
    <property type="entry name" value="ALCOHOL DEHYDROGENASE, PUTATIVE (AFU_ORTHOLOGUE AFUA_3G03445)-RELATED"/>
    <property type="match status" value="1"/>
</dbReference>
<evidence type="ECO:0000256" key="1">
    <source>
        <dbReference type="ARBA" id="ARBA00006484"/>
    </source>
</evidence>
<dbReference type="Proteomes" id="UP000317573">
    <property type="component" value="Unassembled WGS sequence"/>
</dbReference>
<name>A0A562E8B7_RHORH</name>
<comment type="similarity">
    <text evidence="1">Belongs to the short-chain dehydrogenases/reductases (SDR) family.</text>
</comment>
<dbReference type="PANTHER" id="PTHR43669">
    <property type="entry name" value="5-KETO-D-GLUCONATE 5-REDUCTASE"/>
    <property type="match status" value="1"/>
</dbReference>